<name>A0A8S9WVS1_APOLU</name>
<accession>A0A8S9WVS1</accession>
<dbReference type="GO" id="GO:0042273">
    <property type="term" value="P:ribosomal large subunit biogenesis"/>
    <property type="evidence" value="ECO:0007669"/>
    <property type="project" value="TreeGrafter"/>
</dbReference>
<keyword evidence="3 5" id="KW-0690">Ribosome biogenesis</keyword>
<comment type="subcellular location">
    <subcellularLocation>
        <location evidence="1 5">Nucleus</location>
    </subcellularLocation>
</comment>
<dbReference type="AlphaFoldDB" id="A0A8S9WVS1"/>
<evidence type="ECO:0000256" key="6">
    <source>
        <dbReference type="SAM" id="MobiDB-lite"/>
    </source>
</evidence>
<dbReference type="Pfam" id="PF04939">
    <property type="entry name" value="RRS1"/>
    <property type="match status" value="1"/>
</dbReference>
<evidence type="ECO:0000313" key="8">
    <source>
        <dbReference type="Proteomes" id="UP000466442"/>
    </source>
</evidence>
<reference evidence="7" key="1">
    <citation type="journal article" date="2021" name="Mol. Ecol. Resour.">
        <title>Apolygus lucorum genome provides insights into omnivorousness and mesophyll feeding.</title>
        <authorList>
            <person name="Liu Y."/>
            <person name="Liu H."/>
            <person name="Wang H."/>
            <person name="Huang T."/>
            <person name="Liu B."/>
            <person name="Yang B."/>
            <person name="Yin L."/>
            <person name="Li B."/>
            <person name="Zhang Y."/>
            <person name="Zhang S."/>
            <person name="Jiang F."/>
            <person name="Zhang X."/>
            <person name="Ren Y."/>
            <person name="Wang B."/>
            <person name="Wang S."/>
            <person name="Lu Y."/>
            <person name="Wu K."/>
            <person name="Fan W."/>
            <person name="Wang G."/>
        </authorList>
    </citation>
    <scope>NUCLEOTIDE SEQUENCE</scope>
    <source>
        <strain evidence="7">12Hb</strain>
    </source>
</reference>
<keyword evidence="8" id="KW-1185">Reference proteome</keyword>
<evidence type="ECO:0000313" key="7">
    <source>
        <dbReference type="EMBL" id="KAF6200314.1"/>
    </source>
</evidence>
<feature type="compositionally biased region" description="Basic residues" evidence="6">
    <location>
        <begin position="308"/>
        <end position="322"/>
    </location>
</feature>
<gene>
    <name evidence="7" type="ORF">GE061_006617</name>
</gene>
<evidence type="ECO:0000256" key="5">
    <source>
        <dbReference type="RuleBase" id="RU364132"/>
    </source>
</evidence>
<dbReference type="GO" id="GO:0030687">
    <property type="term" value="C:preribosome, large subunit precursor"/>
    <property type="evidence" value="ECO:0007669"/>
    <property type="project" value="TreeGrafter"/>
</dbReference>
<evidence type="ECO:0000256" key="4">
    <source>
        <dbReference type="ARBA" id="ARBA00023242"/>
    </source>
</evidence>
<organism evidence="7 8">
    <name type="scientific">Apolygus lucorum</name>
    <name type="common">Small green plant bug</name>
    <name type="synonym">Lygocoris lucorum</name>
    <dbReference type="NCBI Taxonomy" id="248454"/>
    <lineage>
        <taxon>Eukaryota</taxon>
        <taxon>Metazoa</taxon>
        <taxon>Ecdysozoa</taxon>
        <taxon>Arthropoda</taxon>
        <taxon>Hexapoda</taxon>
        <taxon>Insecta</taxon>
        <taxon>Pterygota</taxon>
        <taxon>Neoptera</taxon>
        <taxon>Paraneoptera</taxon>
        <taxon>Hemiptera</taxon>
        <taxon>Heteroptera</taxon>
        <taxon>Panheteroptera</taxon>
        <taxon>Cimicomorpha</taxon>
        <taxon>Miridae</taxon>
        <taxon>Mirini</taxon>
        <taxon>Apolygus</taxon>
    </lineage>
</organism>
<comment type="caution">
    <text evidence="7">The sequence shown here is derived from an EMBL/GenBank/DDBJ whole genome shotgun (WGS) entry which is preliminary data.</text>
</comment>
<protein>
    <recommendedName>
        <fullName evidence="5">Ribosome biogenesis regulatory protein</fullName>
    </recommendedName>
</protein>
<dbReference type="InterPro" id="IPR007023">
    <property type="entry name" value="Ribosom_reg"/>
</dbReference>
<dbReference type="GO" id="GO:0000447">
    <property type="term" value="P:endonucleolytic cleavage in ITS1 to separate SSU-rRNA from 5.8S rRNA and LSU-rRNA from tricistronic rRNA transcript (SSU-rRNA, 5.8S rRNA, LSU-rRNA)"/>
    <property type="evidence" value="ECO:0007669"/>
    <property type="project" value="TreeGrafter"/>
</dbReference>
<keyword evidence="4 5" id="KW-0539">Nucleus</keyword>
<feature type="compositionally biased region" description="Basic and acidic residues" evidence="6">
    <location>
        <begin position="328"/>
        <end position="337"/>
    </location>
</feature>
<dbReference type="Proteomes" id="UP000466442">
    <property type="component" value="Unassembled WGS sequence"/>
</dbReference>
<feature type="compositionally biased region" description="Basic and acidic residues" evidence="6">
    <location>
        <begin position="295"/>
        <end position="307"/>
    </location>
</feature>
<dbReference type="EMBL" id="WIXP02000014">
    <property type="protein sequence ID" value="KAF6200314.1"/>
    <property type="molecule type" value="Genomic_DNA"/>
</dbReference>
<feature type="compositionally biased region" description="Polar residues" evidence="6">
    <location>
        <begin position="338"/>
        <end position="353"/>
    </location>
</feature>
<dbReference type="OrthoDB" id="28455at2759"/>
<dbReference type="PANTHER" id="PTHR17602">
    <property type="entry name" value="RIBOSOME BIOGENESIS REGULATORY PROTEIN"/>
    <property type="match status" value="1"/>
</dbReference>
<evidence type="ECO:0000256" key="3">
    <source>
        <dbReference type="ARBA" id="ARBA00022517"/>
    </source>
</evidence>
<comment type="similarity">
    <text evidence="2 5">Belongs to the RRS1 family.</text>
</comment>
<proteinExistence type="inferred from homology"/>
<comment type="function">
    <text evidence="5">Involved in ribosomal large subunit assembly.</text>
</comment>
<dbReference type="PANTHER" id="PTHR17602:SF4">
    <property type="entry name" value="RIBOSOME BIOGENESIS REGULATORY PROTEIN HOMOLOG"/>
    <property type="match status" value="1"/>
</dbReference>
<feature type="region of interest" description="Disordered" evidence="6">
    <location>
        <begin position="1"/>
        <end position="22"/>
    </location>
</feature>
<sequence>MTVEMDTSEPKDNIIRFEGTQDPSKTTSVSKLIELEIDVGTLLASDTNELDLKELRTNTDDYLKNLARDNTQLLFNAIWQIPSERYEDCIVAKLPQPTYVLPREKPLPKPKPLTKWEEFAKKKGINSKKKSNVTWDEVLKKWVPRYGYKKAAAEKEKDWIIEVPQSVDPMTDMFEKKAEIKAEKINKNEYQRLRNIAKGKKIKVPSMGLPPTGKLNSLQLNSAANIAHVSTASLGKFQPHSSKEKLLNKASILQKKKKGLPQPKSHEEQERNMKIVNTILNKGPRVDLDKAVNKHIHSEETEASDRKNNKRKGRGGKKKKAGRGGPRNAKDGKKPKVDSQTSPAAGQPINSNPEHFDESRKCAIIAVLTGSD</sequence>
<evidence type="ECO:0000256" key="2">
    <source>
        <dbReference type="ARBA" id="ARBA00010077"/>
    </source>
</evidence>
<evidence type="ECO:0000256" key="1">
    <source>
        <dbReference type="ARBA" id="ARBA00004123"/>
    </source>
</evidence>
<dbReference type="GO" id="GO:0005730">
    <property type="term" value="C:nucleolus"/>
    <property type="evidence" value="ECO:0007669"/>
    <property type="project" value="TreeGrafter"/>
</dbReference>
<feature type="region of interest" description="Disordered" evidence="6">
    <location>
        <begin position="295"/>
        <end position="360"/>
    </location>
</feature>